<name>A0A6A5T472_9PLEO</name>
<accession>A0A6A5T472</accession>
<dbReference type="Proteomes" id="UP000800038">
    <property type="component" value="Unassembled WGS sequence"/>
</dbReference>
<keyword evidence="2" id="KW-1185">Reference proteome</keyword>
<protein>
    <submittedName>
        <fullName evidence="1">Uncharacterized protein</fullName>
    </submittedName>
</protein>
<sequence length="93" mass="10866">MCRLPVLRYKDCPHVSQDLAIVPCRRVTSLSKPCAYATDGLTETFWFRKRTPGKCVWCYLKDADKPAKKRGLRTLELHTEEEDLSRRVRHLGF</sequence>
<proteinExistence type="predicted"/>
<gene>
    <name evidence="1" type="ORF">EJ02DRAFT_452916</name>
</gene>
<evidence type="ECO:0000313" key="1">
    <source>
        <dbReference type="EMBL" id="KAF1943867.1"/>
    </source>
</evidence>
<evidence type="ECO:0000313" key="2">
    <source>
        <dbReference type="Proteomes" id="UP000800038"/>
    </source>
</evidence>
<organism evidence="1 2">
    <name type="scientific">Clathrospora elynae</name>
    <dbReference type="NCBI Taxonomy" id="706981"/>
    <lineage>
        <taxon>Eukaryota</taxon>
        <taxon>Fungi</taxon>
        <taxon>Dikarya</taxon>
        <taxon>Ascomycota</taxon>
        <taxon>Pezizomycotina</taxon>
        <taxon>Dothideomycetes</taxon>
        <taxon>Pleosporomycetidae</taxon>
        <taxon>Pleosporales</taxon>
        <taxon>Diademaceae</taxon>
        <taxon>Clathrospora</taxon>
    </lineage>
</organism>
<dbReference type="AlphaFoldDB" id="A0A6A5T472"/>
<dbReference type="EMBL" id="ML976021">
    <property type="protein sequence ID" value="KAF1943867.1"/>
    <property type="molecule type" value="Genomic_DNA"/>
</dbReference>
<reference evidence="1" key="1">
    <citation type="journal article" date="2020" name="Stud. Mycol.">
        <title>101 Dothideomycetes genomes: a test case for predicting lifestyles and emergence of pathogens.</title>
        <authorList>
            <person name="Haridas S."/>
            <person name="Albert R."/>
            <person name="Binder M."/>
            <person name="Bloem J."/>
            <person name="Labutti K."/>
            <person name="Salamov A."/>
            <person name="Andreopoulos B."/>
            <person name="Baker S."/>
            <person name="Barry K."/>
            <person name="Bills G."/>
            <person name="Bluhm B."/>
            <person name="Cannon C."/>
            <person name="Castanera R."/>
            <person name="Culley D."/>
            <person name="Daum C."/>
            <person name="Ezra D."/>
            <person name="Gonzalez J."/>
            <person name="Henrissat B."/>
            <person name="Kuo A."/>
            <person name="Liang C."/>
            <person name="Lipzen A."/>
            <person name="Lutzoni F."/>
            <person name="Magnuson J."/>
            <person name="Mondo S."/>
            <person name="Nolan M."/>
            <person name="Ohm R."/>
            <person name="Pangilinan J."/>
            <person name="Park H.-J."/>
            <person name="Ramirez L."/>
            <person name="Alfaro M."/>
            <person name="Sun H."/>
            <person name="Tritt A."/>
            <person name="Yoshinaga Y."/>
            <person name="Zwiers L.-H."/>
            <person name="Turgeon B."/>
            <person name="Goodwin S."/>
            <person name="Spatafora J."/>
            <person name="Crous P."/>
            <person name="Grigoriev I."/>
        </authorList>
    </citation>
    <scope>NUCLEOTIDE SEQUENCE</scope>
    <source>
        <strain evidence="1">CBS 161.51</strain>
    </source>
</reference>